<dbReference type="SMART" id="SM00456">
    <property type="entry name" value="WW"/>
    <property type="match status" value="1"/>
</dbReference>
<keyword evidence="1" id="KW-0597">Phosphoprotein</keyword>
<dbReference type="CDD" id="cd00201">
    <property type="entry name" value="WW"/>
    <property type="match status" value="1"/>
</dbReference>
<dbReference type="EMBL" id="AAAB01008952">
    <property type="status" value="NOT_ANNOTATED_CDS"/>
    <property type="molecule type" value="Genomic_DNA"/>
</dbReference>
<feature type="compositionally biased region" description="Low complexity" evidence="3">
    <location>
        <begin position="321"/>
        <end position="338"/>
    </location>
</feature>
<dbReference type="PANTHER" id="PTHR47522">
    <property type="entry name" value="SALVADOR FAMILY WW DOMAIN-CONTAINING PROTEIN 1"/>
    <property type="match status" value="1"/>
</dbReference>
<dbReference type="GO" id="GO:0008285">
    <property type="term" value="P:negative regulation of cell population proliferation"/>
    <property type="evidence" value="ECO:0000318"/>
    <property type="project" value="GO_Central"/>
</dbReference>
<dbReference type="GO" id="GO:0005829">
    <property type="term" value="C:cytosol"/>
    <property type="evidence" value="ECO:0000318"/>
    <property type="project" value="GO_Central"/>
</dbReference>
<dbReference type="FunFam" id="2.20.70.10:FF:000035">
    <property type="entry name" value="Salvador homolog 1 (Drosophila)"/>
    <property type="match status" value="1"/>
</dbReference>
<proteinExistence type="predicted"/>
<feature type="compositionally biased region" description="Basic and acidic residues" evidence="3">
    <location>
        <begin position="215"/>
        <end position="225"/>
    </location>
</feature>
<sequence length="670" mass="74881">MLSRKSKDKSIKEGVVGKYVKKDTPPEIPTVNVWTTEQNKSKLAKARRTSQQVVSNPGQPPGQPLTANSSNIQNLQKFGNSKVLTKVGGLGHEGKYTPSNNVPNLAHKFVSISPNTEPSGISLMNGNAKQLPLILVKTPTSNMGIASVPMNDVRNNNSHGNYVDIDTIDQILMQQSEANQYRLQKQQQQQMFLQEEHEQKQLQQQHLQRQASQQHQKDQRQEQQRQEHLEILELPEQQDQQQQLQNQDQQQDHNALNGQRYATNFERQLSYNQHHANNHRNGFDNFGHLLRNGSPIAASGSSGNSLTNEQTLFIRHYSTRQPPQHSSSSQQPQSQHQSETAQQDHLYPIYENQSRLIGRPESPIYSNTNSGTLYQNYSSNNSSHQSLYSNVCVAGQATGESGSSDSPGLTQSQALQASSLQAQTQPLYSNMIVGSGKPNGVTYGEVILRTARIGPTGVAGSSVAAQRGITQGPAGQQPEGDSSEDELMLPPGWSVDYTLRGRKYYIDHNTKTTHWAHPLDRKALPTGWQRIEAARYGTIFNYITAEQTLPYLTSCFLPHGPPVEIPRPIVSHFSRHSALVPANPYNTEKVPEWLFLYAKCNLLGERSHYQMGHVSATATRRFPWHNEKVVSTRMQHYRCQIRSDQDTDTLTNAGAPKDLIGLDGTYVPVL</sequence>
<dbReference type="GO" id="GO:0006915">
    <property type="term" value="P:apoptotic process"/>
    <property type="evidence" value="ECO:0007669"/>
    <property type="project" value="InterPro"/>
</dbReference>
<dbReference type="VEuPathDB" id="VectorBase:AGAP004628"/>
<dbReference type="SUPFAM" id="SSF51045">
    <property type="entry name" value="WW domain"/>
    <property type="match status" value="1"/>
</dbReference>
<evidence type="ECO:0000256" key="3">
    <source>
        <dbReference type="SAM" id="MobiDB-lite"/>
    </source>
</evidence>
<name>A0A1S4GLM6_ANOGA</name>
<keyword evidence="5" id="KW-1185">Reference proteome</keyword>
<dbReference type="OrthoDB" id="5339429at2759"/>
<dbReference type="Gene3D" id="2.20.70.10">
    <property type="match status" value="1"/>
</dbReference>
<reference evidence="4 5" key="1">
    <citation type="journal article" date="2002" name="Science">
        <title>The genome sequence of the malaria mosquito Anopheles gambiae.</title>
        <authorList>
            <person name="Holt R.A."/>
            <person name="Subramanian G.M."/>
            <person name="Halpern A."/>
            <person name="Sutton G.G."/>
            <person name="Charlab R."/>
            <person name="Nusskern D.R."/>
            <person name="Wincker P."/>
            <person name="Clark A.G."/>
            <person name="Ribeiro J.M."/>
            <person name="Wides R."/>
            <person name="Salzberg S.L."/>
            <person name="Loftus B."/>
            <person name="Yandell M."/>
            <person name="Majoros W.H."/>
            <person name="Rusch D.B."/>
            <person name="Lai Z."/>
            <person name="Kraft C.L."/>
            <person name="Abril J.F."/>
            <person name="Anthouard V."/>
            <person name="Arensburger P."/>
            <person name="Atkinson P.W."/>
            <person name="Baden H."/>
            <person name="de Berardinis V."/>
            <person name="Baldwin D."/>
            <person name="Benes V."/>
            <person name="Biedler J."/>
            <person name="Blass C."/>
            <person name="Bolanos R."/>
            <person name="Boscus D."/>
            <person name="Barnstead M."/>
            <person name="Cai S."/>
            <person name="Center A."/>
            <person name="Chaturverdi K."/>
            <person name="Christophides G.K."/>
            <person name="Chrystal M.A."/>
            <person name="Clamp M."/>
            <person name="Cravchik A."/>
            <person name="Curwen V."/>
            <person name="Dana A."/>
            <person name="Delcher A."/>
            <person name="Dew I."/>
            <person name="Evans C.A."/>
            <person name="Flanigan M."/>
            <person name="Grundschober-Freimoser A."/>
            <person name="Friedli L."/>
            <person name="Gu Z."/>
            <person name="Guan P."/>
            <person name="Guigo R."/>
            <person name="Hillenmeyer M.E."/>
            <person name="Hladun S.L."/>
            <person name="Hogan J.R."/>
            <person name="Hong Y.S."/>
            <person name="Hoover J."/>
            <person name="Jaillon O."/>
            <person name="Ke Z."/>
            <person name="Kodira C."/>
            <person name="Kokoza E."/>
            <person name="Koutsos A."/>
            <person name="Letunic I."/>
            <person name="Levitsky A."/>
            <person name="Liang Y."/>
            <person name="Lin J.J."/>
            <person name="Lobo N.F."/>
            <person name="Lopez J.R."/>
            <person name="Malek J.A."/>
            <person name="McIntosh T.C."/>
            <person name="Meister S."/>
            <person name="Miller J."/>
            <person name="Mobarry C."/>
            <person name="Mongin E."/>
            <person name="Murphy S.D."/>
            <person name="O'Brochta D.A."/>
            <person name="Pfannkoch C."/>
            <person name="Qi R."/>
            <person name="Regier M.A."/>
            <person name="Remington K."/>
            <person name="Shao H."/>
            <person name="Sharakhova M.V."/>
            <person name="Sitter C.D."/>
            <person name="Shetty J."/>
            <person name="Smith T.J."/>
            <person name="Strong R."/>
            <person name="Sun J."/>
            <person name="Thomasova D."/>
            <person name="Ton L.Q."/>
            <person name="Topalis P."/>
            <person name="Tu Z."/>
            <person name="Unger M.F."/>
            <person name="Walenz B."/>
            <person name="Wang A."/>
            <person name="Wang J."/>
            <person name="Wang M."/>
            <person name="Wang X."/>
            <person name="Woodford K.J."/>
            <person name="Wortman J.R."/>
            <person name="Wu M."/>
            <person name="Yao A."/>
            <person name="Zdobnov E.M."/>
            <person name="Zhang H."/>
            <person name="Zhao Q."/>
            <person name="Zhao S."/>
            <person name="Zhu S.C."/>
            <person name="Zhimulev I."/>
            <person name="Coluzzi M."/>
            <person name="della Torre A."/>
            <person name="Roth C.W."/>
            <person name="Louis C."/>
            <person name="Kalush F."/>
            <person name="Mural R.J."/>
            <person name="Myers E.W."/>
            <person name="Adams M.D."/>
            <person name="Smith H.O."/>
            <person name="Broder S."/>
            <person name="Gardner M.J."/>
            <person name="Fraser C.M."/>
            <person name="Birney E."/>
            <person name="Bork P."/>
            <person name="Brey P.T."/>
            <person name="Venter J.C."/>
            <person name="Weissenbach J."/>
            <person name="Kafatos F.C."/>
            <person name="Collins F.H."/>
            <person name="Hoffman S.L."/>
        </authorList>
    </citation>
    <scope>NUCLEOTIDE SEQUENCE [LARGE SCALE GENOMIC DNA]</scope>
    <source>
        <strain evidence="4 5">PEST</strain>
    </source>
</reference>
<dbReference type="PANTHER" id="PTHR47522:SF2">
    <property type="entry name" value="PROTEIN SALVADOR HOMOLOG 1"/>
    <property type="match status" value="1"/>
</dbReference>
<dbReference type="InParanoid" id="A0A1S4GLM6"/>
<dbReference type="InterPro" id="IPR030030">
    <property type="entry name" value="Sav"/>
</dbReference>
<evidence type="ECO:0000256" key="2">
    <source>
        <dbReference type="ARBA" id="ARBA00022737"/>
    </source>
</evidence>
<reference evidence="4 5" key="2">
    <citation type="journal article" date="2004" name="Trends Parasitol.">
        <title>The Anopheles gambiae genome: an update.</title>
        <authorList>
            <person name="Mongin E."/>
            <person name="Louis C."/>
            <person name="Holt R.A."/>
            <person name="Birney E."/>
            <person name="Collins F.H."/>
        </authorList>
    </citation>
    <scope>NUCLEOTIDE SEQUENCE [LARGE SCALE GENOMIC DNA]</scope>
    <source>
        <strain evidence="4 5">PEST</strain>
    </source>
</reference>
<dbReference type="GO" id="GO:0035329">
    <property type="term" value="P:hippo signaling"/>
    <property type="evidence" value="ECO:0000318"/>
    <property type="project" value="GO_Central"/>
</dbReference>
<accession>A0A1S4GLM6</accession>
<keyword evidence="2" id="KW-0677">Repeat</keyword>
<evidence type="ECO:0000313" key="5">
    <source>
        <dbReference type="Proteomes" id="UP000007062"/>
    </source>
</evidence>
<dbReference type="InterPro" id="IPR036020">
    <property type="entry name" value="WW_dom_sf"/>
</dbReference>
<protein>
    <submittedName>
        <fullName evidence="4">Uncharacterized protein</fullName>
    </submittedName>
</protein>
<dbReference type="GO" id="GO:0060090">
    <property type="term" value="F:molecular adaptor activity"/>
    <property type="evidence" value="ECO:0007669"/>
    <property type="project" value="InterPro"/>
</dbReference>
<dbReference type="InterPro" id="IPR001202">
    <property type="entry name" value="WW_dom"/>
</dbReference>
<organism evidence="4 5">
    <name type="scientific">Anopheles gambiae</name>
    <name type="common">African malaria mosquito</name>
    <dbReference type="NCBI Taxonomy" id="7165"/>
    <lineage>
        <taxon>Eukaryota</taxon>
        <taxon>Metazoa</taxon>
        <taxon>Ecdysozoa</taxon>
        <taxon>Arthropoda</taxon>
        <taxon>Hexapoda</taxon>
        <taxon>Insecta</taxon>
        <taxon>Pterygota</taxon>
        <taxon>Neoptera</taxon>
        <taxon>Endopterygota</taxon>
        <taxon>Diptera</taxon>
        <taxon>Nematocera</taxon>
        <taxon>Culicoidea</taxon>
        <taxon>Culicidae</taxon>
        <taxon>Anophelinae</taxon>
        <taxon>Anopheles</taxon>
    </lineage>
</organism>
<evidence type="ECO:0000313" key="4">
    <source>
        <dbReference type="EnsemblMetazoa" id="AGAP004628-PA"/>
    </source>
</evidence>
<evidence type="ECO:0000256" key="1">
    <source>
        <dbReference type="ARBA" id="ARBA00022553"/>
    </source>
</evidence>
<feature type="region of interest" description="Disordered" evidence="3">
    <location>
        <begin position="319"/>
        <end position="345"/>
    </location>
</feature>
<dbReference type="FunCoup" id="A0A1S4GLM6">
    <property type="interactions" value="72"/>
</dbReference>
<feature type="region of interest" description="Disordered" evidence="3">
    <location>
        <begin position="192"/>
        <end position="225"/>
    </location>
</feature>
<dbReference type="AlphaFoldDB" id="A0A1S4GLM6"/>
<dbReference type="VEuPathDB" id="VectorBase:AGAMI1_007467"/>
<dbReference type="EnsemblMetazoa" id="AGAP004628-RA">
    <property type="protein sequence ID" value="AGAP004628-PA"/>
    <property type="gene ID" value="AGAP004628"/>
</dbReference>
<feature type="compositionally biased region" description="Low complexity" evidence="3">
    <location>
        <begin position="201"/>
        <end position="214"/>
    </location>
</feature>
<dbReference type="GO" id="GO:0043065">
    <property type="term" value="P:positive regulation of apoptotic process"/>
    <property type="evidence" value="ECO:0000318"/>
    <property type="project" value="GO_Central"/>
</dbReference>
<dbReference type="PROSITE" id="PS50020">
    <property type="entry name" value="WW_DOMAIN_2"/>
    <property type="match status" value="1"/>
</dbReference>
<feature type="region of interest" description="Disordered" evidence="3">
    <location>
        <begin position="37"/>
        <end position="69"/>
    </location>
</feature>
<dbReference type="Proteomes" id="UP000007062">
    <property type="component" value="Chromosome 2R"/>
</dbReference>
<feature type="region of interest" description="Disordered" evidence="3">
    <location>
        <begin position="468"/>
        <end position="489"/>
    </location>
</feature>
<dbReference type="Pfam" id="PF00397">
    <property type="entry name" value="WW"/>
    <property type="match status" value="1"/>
</dbReference>
<reference evidence="4" key="3">
    <citation type="submission" date="2021-01" db="UniProtKB">
        <authorList>
            <consortium name="EnsemblMetazoa"/>
        </authorList>
    </citation>
    <scope>IDENTIFICATION</scope>
    <source>
        <strain evidence="4">PEST</strain>
    </source>
</reference>